<evidence type="ECO:0000313" key="2">
    <source>
        <dbReference type="Proteomes" id="UP000265798"/>
    </source>
</evidence>
<dbReference type="Proteomes" id="UP000265798">
    <property type="component" value="Unassembled WGS sequence"/>
</dbReference>
<gene>
    <name evidence="1" type="ORF">DLM75_16995</name>
</gene>
<organism evidence="1 2">
    <name type="scientific">Leptospira stimsonii</name>
    <dbReference type="NCBI Taxonomy" id="2202203"/>
    <lineage>
        <taxon>Bacteria</taxon>
        <taxon>Pseudomonadati</taxon>
        <taxon>Spirochaetota</taxon>
        <taxon>Spirochaetia</taxon>
        <taxon>Leptospirales</taxon>
        <taxon>Leptospiraceae</taxon>
        <taxon>Leptospira</taxon>
    </lineage>
</organism>
<accession>A0A396YX99</accession>
<proteinExistence type="predicted"/>
<protein>
    <submittedName>
        <fullName evidence="1">Uncharacterized protein</fullName>
    </submittedName>
</protein>
<dbReference type="EMBL" id="QHCT01000005">
    <property type="protein sequence ID" value="RHX87205.1"/>
    <property type="molecule type" value="Genomic_DNA"/>
</dbReference>
<dbReference type="AlphaFoldDB" id="A0A396YX99"/>
<comment type="caution">
    <text evidence="1">The sequence shown here is derived from an EMBL/GenBank/DDBJ whole genome shotgun (WGS) entry which is preliminary data.</text>
</comment>
<sequence>MNFSNILFIRSYVRFSGLLFGFLESEFPNAPGPRSEKTSFLFRNTVKISLVFRLRNPMKPSIFIRTELTSTSGY</sequence>
<name>A0A396YX99_9LEPT</name>
<evidence type="ECO:0000313" key="1">
    <source>
        <dbReference type="EMBL" id="RHX87205.1"/>
    </source>
</evidence>
<reference evidence="2" key="1">
    <citation type="submission" date="2018-05" db="EMBL/GenBank/DDBJ databases">
        <title>Leptospira yasudae sp. nov. and Leptospira stimsonii sp. nov., two pathogenic species of the genus Leptospira isolated from environmental sources.</title>
        <authorList>
            <person name="Casanovas-Massana A."/>
            <person name="Hamond C."/>
            <person name="Santos L.A."/>
            <person name="Hacker K.P."/>
            <person name="Balassiano I."/>
            <person name="Medeiros M.A."/>
            <person name="Reis M.G."/>
            <person name="Ko A.I."/>
            <person name="Wunder E.A."/>
        </authorList>
    </citation>
    <scope>NUCLEOTIDE SEQUENCE [LARGE SCALE GENOMIC DNA]</scope>
    <source>
        <strain evidence="2">Yale</strain>
    </source>
</reference>